<sequence length="602" mass="64119">MPEPVPQRIVPGAPPPVPLSKTQKKKRKASKPKDADSPIAATDAAAAAVLEKAPEPVEVQEPTLAPETVPSTENPSTPLPEEEILLKPSPIVDLVHKRLKATSKKIQRIAGYATTDSEKLNDDQIRSIKTLPALEAIQKELGEVKKAIEVHESELVHELAAKRVETEKAEKARIAQAVSAAEAKLLSKTADIVDLLRVRGAEVPSFITDDVERTAIYAATDALLGDDVERKHAVLNGFLFDTGNFDGISYSRITEITQVVLNPPRAPTPDEPIEEEQEDPTPVESNAVTEPEVPVSEVLNVTTSGSFHFIQESELEAPSLKESVEWVSVEPQERIPEVVASTIETEAVPVNALVSEDSLTPAPVQATLNWADSDDSGLPPIADVQAEFKASGSATPAEIETPEAVEPIVNGTDHVEAPHRQEDDDGFTTQARGGRGRGGRGGSRGHGGHGGRGFRGGERGGYHGHRGGEHGGFRGGERGEHHGGFRGGERGEHHGGFRGGDRGEFRGGDRGEFRGGDRGEFRGGDRGEFRGGDRGEFRGGDRGESGGFRGGERGGYRRGDRGGYRGHGGDWRGDGERGRGRGRGRGGERGGPHPAPAPATPA</sequence>
<dbReference type="Proteomes" id="UP000001194">
    <property type="component" value="Unassembled WGS sequence"/>
</dbReference>
<feature type="compositionally biased region" description="Acidic residues" evidence="1">
    <location>
        <begin position="271"/>
        <end position="281"/>
    </location>
</feature>
<evidence type="ECO:0000313" key="2">
    <source>
        <dbReference type="EMBL" id="EDR11967.1"/>
    </source>
</evidence>
<protein>
    <submittedName>
        <fullName evidence="2">Predicted protein</fullName>
    </submittedName>
</protein>
<dbReference type="OrthoDB" id="2409325at2759"/>
<dbReference type="KEGG" id="lbc:LACBIDRAFT_293186"/>
<dbReference type="HOGENOM" id="CLU_037443_0_0_1"/>
<feature type="region of interest" description="Disordered" evidence="1">
    <location>
        <begin position="262"/>
        <end position="288"/>
    </location>
</feature>
<evidence type="ECO:0000313" key="3">
    <source>
        <dbReference type="Proteomes" id="UP000001194"/>
    </source>
</evidence>
<accession>B0D1A1</accession>
<gene>
    <name evidence="2" type="ORF">LACBIDRAFT_293186</name>
</gene>
<keyword evidence="3" id="KW-1185">Reference proteome</keyword>
<name>B0D1A1_LACBS</name>
<evidence type="ECO:0000256" key="1">
    <source>
        <dbReference type="SAM" id="MobiDB-lite"/>
    </source>
</evidence>
<feature type="compositionally biased region" description="Gly residues" evidence="1">
    <location>
        <begin position="439"/>
        <end position="454"/>
    </location>
</feature>
<feature type="region of interest" description="Disordered" evidence="1">
    <location>
        <begin position="416"/>
        <end position="602"/>
    </location>
</feature>
<dbReference type="InParanoid" id="B0D1A1"/>
<feature type="region of interest" description="Disordered" evidence="1">
    <location>
        <begin position="1"/>
        <end position="81"/>
    </location>
</feature>
<feature type="compositionally biased region" description="Basic and acidic residues" evidence="1">
    <location>
        <begin position="455"/>
        <end position="591"/>
    </location>
</feature>
<dbReference type="STRING" id="486041.B0D1A1"/>
<feature type="compositionally biased region" description="Low complexity" evidence="1">
    <location>
        <begin position="37"/>
        <end position="59"/>
    </location>
</feature>
<dbReference type="EMBL" id="DS547095">
    <property type="protein sequence ID" value="EDR11967.1"/>
    <property type="molecule type" value="Genomic_DNA"/>
</dbReference>
<feature type="compositionally biased region" description="Pro residues" evidence="1">
    <location>
        <begin position="593"/>
        <end position="602"/>
    </location>
</feature>
<proteinExistence type="predicted"/>
<reference evidence="2 3" key="1">
    <citation type="journal article" date="2008" name="Nature">
        <title>The genome of Laccaria bicolor provides insights into mycorrhizal symbiosis.</title>
        <authorList>
            <person name="Martin F."/>
            <person name="Aerts A."/>
            <person name="Ahren D."/>
            <person name="Brun A."/>
            <person name="Danchin E.G.J."/>
            <person name="Duchaussoy F."/>
            <person name="Gibon J."/>
            <person name="Kohler A."/>
            <person name="Lindquist E."/>
            <person name="Pereda V."/>
            <person name="Salamov A."/>
            <person name="Shapiro H.J."/>
            <person name="Wuyts J."/>
            <person name="Blaudez D."/>
            <person name="Buee M."/>
            <person name="Brokstein P."/>
            <person name="Canbaeck B."/>
            <person name="Cohen D."/>
            <person name="Courty P.E."/>
            <person name="Coutinho P.M."/>
            <person name="Delaruelle C."/>
            <person name="Detter J.C."/>
            <person name="Deveau A."/>
            <person name="DiFazio S."/>
            <person name="Duplessis S."/>
            <person name="Fraissinet-Tachet L."/>
            <person name="Lucic E."/>
            <person name="Frey-Klett P."/>
            <person name="Fourrey C."/>
            <person name="Feussner I."/>
            <person name="Gay G."/>
            <person name="Grimwood J."/>
            <person name="Hoegger P.J."/>
            <person name="Jain P."/>
            <person name="Kilaru S."/>
            <person name="Labbe J."/>
            <person name="Lin Y.C."/>
            <person name="Legue V."/>
            <person name="Le Tacon F."/>
            <person name="Marmeisse R."/>
            <person name="Melayah D."/>
            <person name="Montanini B."/>
            <person name="Muratet M."/>
            <person name="Nehls U."/>
            <person name="Niculita-Hirzel H."/>
            <person name="Oudot-Le Secq M.P."/>
            <person name="Peter M."/>
            <person name="Quesneville H."/>
            <person name="Rajashekar B."/>
            <person name="Reich M."/>
            <person name="Rouhier N."/>
            <person name="Schmutz J."/>
            <person name="Yin T."/>
            <person name="Chalot M."/>
            <person name="Henrissat B."/>
            <person name="Kuees U."/>
            <person name="Lucas S."/>
            <person name="Van de Peer Y."/>
            <person name="Podila G.K."/>
            <person name="Polle A."/>
            <person name="Pukkila P.J."/>
            <person name="Richardson P.M."/>
            <person name="Rouze P."/>
            <person name="Sanders I.R."/>
            <person name="Stajich J.E."/>
            <person name="Tunlid A."/>
            <person name="Tuskan G."/>
            <person name="Grigoriev I.V."/>
        </authorList>
    </citation>
    <scope>NUCLEOTIDE SEQUENCE [LARGE SCALE GENOMIC DNA]</scope>
    <source>
        <strain evidence="3">S238N-H82 / ATCC MYA-4686</strain>
    </source>
</reference>
<dbReference type="RefSeq" id="XP_001877864.1">
    <property type="nucleotide sequence ID" value="XM_001877829.1"/>
</dbReference>
<organism evidence="3">
    <name type="scientific">Laccaria bicolor (strain S238N-H82 / ATCC MYA-4686)</name>
    <name type="common">Bicoloured deceiver</name>
    <name type="synonym">Laccaria laccata var. bicolor</name>
    <dbReference type="NCBI Taxonomy" id="486041"/>
    <lineage>
        <taxon>Eukaryota</taxon>
        <taxon>Fungi</taxon>
        <taxon>Dikarya</taxon>
        <taxon>Basidiomycota</taxon>
        <taxon>Agaricomycotina</taxon>
        <taxon>Agaricomycetes</taxon>
        <taxon>Agaricomycetidae</taxon>
        <taxon>Agaricales</taxon>
        <taxon>Agaricineae</taxon>
        <taxon>Hydnangiaceae</taxon>
        <taxon>Laccaria</taxon>
    </lineage>
</organism>
<dbReference type="AlphaFoldDB" id="B0D1A1"/>
<dbReference type="GeneID" id="6073157"/>